<dbReference type="PANTHER" id="PTHR33639">
    <property type="entry name" value="THIOL-DISULFIDE OXIDOREDUCTASE DCC"/>
    <property type="match status" value="1"/>
</dbReference>
<accession>A0A251V8H3</accession>
<dbReference type="Gramene" id="mRNA:HanXRQr2_Chr03g0107811">
    <property type="protein sequence ID" value="mRNA:HanXRQr2_Chr03g0107811"/>
    <property type="gene ID" value="HanXRQr2_Chr03g0107811"/>
</dbReference>
<organism evidence="2 3">
    <name type="scientific">Helianthus annuus</name>
    <name type="common">Common sunflower</name>
    <dbReference type="NCBI Taxonomy" id="4232"/>
    <lineage>
        <taxon>Eukaryota</taxon>
        <taxon>Viridiplantae</taxon>
        <taxon>Streptophyta</taxon>
        <taxon>Embryophyta</taxon>
        <taxon>Tracheophyta</taxon>
        <taxon>Spermatophyta</taxon>
        <taxon>Magnoliopsida</taxon>
        <taxon>eudicotyledons</taxon>
        <taxon>Gunneridae</taxon>
        <taxon>Pentapetalae</taxon>
        <taxon>asterids</taxon>
        <taxon>campanulids</taxon>
        <taxon>Asterales</taxon>
        <taxon>Asteraceae</taxon>
        <taxon>Asteroideae</taxon>
        <taxon>Heliantheae alliance</taxon>
        <taxon>Heliantheae</taxon>
        <taxon>Helianthus</taxon>
    </lineage>
</organism>
<dbReference type="InterPro" id="IPR007263">
    <property type="entry name" value="DCC1-like"/>
</dbReference>
<sequence length="61" mass="6980">MLPTLLQPRVVVYNGVCHICHQGVKFVINADKDKRIKFYCLQSKAAEPYMRVTCSLYSSCI</sequence>
<gene>
    <name evidence="2" type="ORF">HannXRQ_Chr03g0073251</name>
    <name evidence="1" type="ORF">HanXRQr2_Chr03g0107811</name>
</gene>
<evidence type="ECO:0000313" key="1">
    <source>
        <dbReference type="EMBL" id="KAF5814175.1"/>
    </source>
</evidence>
<keyword evidence="3" id="KW-1185">Reference proteome</keyword>
<dbReference type="InterPro" id="IPR052927">
    <property type="entry name" value="DCC_oxidoreductase"/>
</dbReference>
<dbReference type="EMBL" id="MNCJ02000318">
    <property type="protein sequence ID" value="KAF5814175.1"/>
    <property type="molecule type" value="Genomic_DNA"/>
</dbReference>
<reference evidence="1" key="3">
    <citation type="submission" date="2020-06" db="EMBL/GenBank/DDBJ databases">
        <title>Helianthus annuus Genome sequencing and assembly Release 2.</title>
        <authorList>
            <person name="Gouzy J."/>
            <person name="Langlade N."/>
            <person name="Munos S."/>
        </authorList>
    </citation>
    <scope>NUCLEOTIDE SEQUENCE</scope>
    <source>
        <tissue evidence="1">Leaves</tissue>
    </source>
</reference>
<dbReference type="Proteomes" id="UP000215914">
    <property type="component" value="Chromosome 3"/>
</dbReference>
<dbReference type="AlphaFoldDB" id="A0A251V8H3"/>
<evidence type="ECO:0000313" key="2">
    <source>
        <dbReference type="EMBL" id="OTG31232.1"/>
    </source>
</evidence>
<dbReference type="InParanoid" id="A0A251V8H3"/>
<name>A0A251V8H3_HELAN</name>
<dbReference type="PANTHER" id="PTHR33639:SF1">
    <property type="entry name" value="T23E23.25"/>
    <property type="match status" value="1"/>
</dbReference>
<protein>
    <submittedName>
        <fullName evidence="2">Uncharacterized protein</fullName>
    </submittedName>
</protein>
<dbReference type="EMBL" id="CM007892">
    <property type="protein sequence ID" value="OTG31232.1"/>
    <property type="molecule type" value="Genomic_DNA"/>
</dbReference>
<reference evidence="2" key="2">
    <citation type="submission" date="2017-02" db="EMBL/GenBank/DDBJ databases">
        <title>Sunflower complete genome.</title>
        <authorList>
            <person name="Langlade N."/>
            <person name="Munos S."/>
        </authorList>
    </citation>
    <scope>NUCLEOTIDE SEQUENCE [LARGE SCALE GENOMIC DNA]</scope>
    <source>
        <tissue evidence="2">Leaves</tissue>
    </source>
</reference>
<dbReference type="Pfam" id="PF04134">
    <property type="entry name" value="DCC1-like"/>
    <property type="match status" value="1"/>
</dbReference>
<evidence type="ECO:0000313" key="3">
    <source>
        <dbReference type="Proteomes" id="UP000215914"/>
    </source>
</evidence>
<proteinExistence type="predicted"/>
<reference evidence="1 3" key="1">
    <citation type="journal article" date="2017" name="Nature">
        <title>The sunflower genome provides insights into oil metabolism, flowering and Asterid evolution.</title>
        <authorList>
            <person name="Badouin H."/>
            <person name="Gouzy J."/>
            <person name="Grassa C.J."/>
            <person name="Murat F."/>
            <person name="Staton S.E."/>
            <person name="Cottret L."/>
            <person name="Lelandais-Briere C."/>
            <person name="Owens G.L."/>
            <person name="Carrere S."/>
            <person name="Mayjonade B."/>
            <person name="Legrand L."/>
            <person name="Gill N."/>
            <person name="Kane N.C."/>
            <person name="Bowers J.E."/>
            <person name="Hubner S."/>
            <person name="Bellec A."/>
            <person name="Berard A."/>
            <person name="Berges H."/>
            <person name="Blanchet N."/>
            <person name="Boniface M.C."/>
            <person name="Brunel D."/>
            <person name="Catrice O."/>
            <person name="Chaidir N."/>
            <person name="Claudel C."/>
            <person name="Donnadieu C."/>
            <person name="Faraut T."/>
            <person name="Fievet G."/>
            <person name="Helmstetter N."/>
            <person name="King M."/>
            <person name="Knapp S.J."/>
            <person name="Lai Z."/>
            <person name="Le Paslier M.C."/>
            <person name="Lippi Y."/>
            <person name="Lorenzon L."/>
            <person name="Mandel J.R."/>
            <person name="Marage G."/>
            <person name="Marchand G."/>
            <person name="Marquand E."/>
            <person name="Bret-Mestries E."/>
            <person name="Morien E."/>
            <person name="Nambeesan S."/>
            <person name="Nguyen T."/>
            <person name="Pegot-Espagnet P."/>
            <person name="Pouilly N."/>
            <person name="Raftis F."/>
            <person name="Sallet E."/>
            <person name="Schiex T."/>
            <person name="Thomas J."/>
            <person name="Vandecasteele C."/>
            <person name="Vares D."/>
            <person name="Vear F."/>
            <person name="Vautrin S."/>
            <person name="Crespi M."/>
            <person name="Mangin B."/>
            <person name="Burke J.M."/>
            <person name="Salse J."/>
            <person name="Munos S."/>
            <person name="Vincourt P."/>
            <person name="Rieseberg L.H."/>
            <person name="Langlade N.B."/>
        </authorList>
    </citation>
    <scope>NUCLEOTIDE SEQUENCE [LARGE SCALE GENOMIC DNA]</scope>
    <source>
        <strain evidence="3">cv. SF193</strain>
        <tissue evidence="1">Leaves</tissue>
    </source>
</reference>
<dbReference type="GO" id="GO:0015035">
    <property type="term" value="F:protein-disulfide reductase activity"/>
    <property type="evidence" value="ECO:0007669"/>
    <property type="project" value="InterPro"/>
</dbReference>